<accession>A0AAU7D4R6</accession>
<dbReference type="Gene3D" id="1.20.1290.10">
    <property type="entry name" value="AhpD-like"/>
    <property type="match status" value="1"/>
</dbReference>
<evidence type="ECO:0000313" key="3">
    <source>
        <dbReference type="EMBL" id="XBH12137.1"/>
    </source>
</evidence>
<name>A0AAU7CVI4_9BACT</name>
<protein>
    <submittedName>
        <fullName evidence="2">Peroxidase-related enzyme</fullName>
    </submittedName>
</protein>
<dbReference type="PANTHER" id="PTHR35446">
    <property type="entry name" value="SI:CH211-175M2.5"/>
    <property type="match status" value="1"/>
</dbReference>
<organism evidence="2">
    <name type="scientific">Edaphobacter paludis</name>
    <dbReference type="NCBI Taxonomy" id="3035702"/>
    <lineage>
        <taxon>Bacteria</taxon>
        <taxon>Pseudomonadati</taxon>
        <taxon>Acidobacteriota</taxon>
        <taxon>Terriglobia</taxon>
        <taxon>Terriglobales</taxon>
        <taxon>Acidobacteriaceae</taxon>
        <taxon>Edaphobacter</taxon>
    </lineage>
</organism>
<dbReference type="SUPFAM" id="SSF69118">
    <property type="entry name" value="AhpD-like"/>
    <property type="match status" value="1"/>
</dbReference>
<dbReference type="InterPro" id="IPR003779">
    <property type="entry name" value="CMD-like"/>
</dbReference>
<keyword evidence="2" id="KW-0560">Oxidoreductase</keyword>
<dbReference type="KEGG" id="epl:P4G45_10525"/>
<dbReference type="EMBL" id="CP121195">
    <property type="protein sequence ID" value="XBH12137.1"/>
    <property type="molecule type" value="Genomic_DNA"/>
</dbReference>
<feature type="domain" description="Carboxymuconolactone decarboxylase-like" evidence="1">
    <location>
        <begin position="50"/>
        <end position="98"/>
    </location>
</feature>
<keyword evidence="2" id="KW-0575">Peroxidase</keyword>
<reference evidence="2" key="1">
    <citation type="submission" date="2023-03" db="EMBL/GenBank/DDBJ databases">
        <title>Edaphobacter sp.</title>
        <authorList>
            <person name="Huber K.J."/>
            <person name="Papendorf J."/>
            <person name="Pilke C."/>
            <person name="Bunk B."/>
            <person name="Sproeer C."/>
            <person name="Pester M."/>
        </authorList>
    </citation>
    <scope>NUCLEOTIDE SEQUENCE</scope>
    <source>
        <strain evidence="2">DSM 109919</strain>
        <strain evidence="3">DSM 109920</strain>
    </source>
</reference>
<evidence type="ECO:0000313" key="2">
    <source>
        <dbReference type="EMBL" id="XBH08927.1"/>
    </source>
</evidence>
<dbReference type="NCBIfam" id="TIGR01926">
    <property type="entry name" value="peroxid_rel"/>
    <property type="match status" value="1"/>
</dbReference>
<dbReference type="EMBL" id="CP121194">
    <property type="protein sequence ID" value="XBH08927.1"/>
    <property type="molecule type" value="Genomic_DNA"/>
</dbReference>
<dbReference type="AlphaFoldDB" id="A0AAU7CVI4"/>
<proteinExistence type="predicted"/>
<dbReference type="PANTHER" id="PTHR35446:SF2">
    <property type="entry name" value="CARBOXYMUCONOLACTONE DECARBOXYLASE-LIKE DOMAIN-CONTAINING PROTEIN"/>
    <property type="match status" value="1"/>
</dbReference>
<evidence type="ECO:0000259" key="1">
    <source>
        <dbReference type="Pfam" id="PF02627"/>
    </source>
</evidence>
<dbReference type="InterPro" id="IPR029032">
    <property type="entry name" value="AhpD-like"/>
</dbReference>
<dbReference type="RefSeq" id="WP_348266437.1">
    <property type="nucleotide sequence ID" value="NZ_CP121194.1"/>
</dbReference>
<dbReference type="GO" id="GO:0051920">
    <property type="term" value="F:peroxiredoxin activity"/>
    <property type="evidence" value="ECO:0007669"/>
    <property type="project" value="InterPro"/>
</dbReference>
<dbReference type="InterPro" id="IPR010195">
    <property type="entry name" value="Uncharacterised_peroxidase-rel"/>
</dbReference>
<dbReference type="Pfam" id="PF02627">
    <property type="entry name" value="CMD"/>
    <property type="match status" value="1"/>
</dbReference>
<accession>A0AAU7CVI4</accession>
<gene>
    <name evidence="2" type="ORF">P4G45_10525</name>
    <name evidence="3" type="ORF">P8936_10495</name>
</gene>
<sequence length="204" mass="22371">MSTSHVAQEPMFLRGVEDNPKPSVYRDLIESAKSSGGDYWQIWHLLAFDPEVAHHLAALSHTLMHNECPISPGLRELIAAYTSSLNQCEFCMKAHAAVSAKLLGDESLVWGVIHDLESSSIDEKQKALLRFVRKVTLAPASITAADTSELNAAGWDDGAIFYAISACALFNFYNRWVSASGVHPVSDEAFKRLGSRMATTGYAR</sequence>